<gene>
    <name evidence="1" type="ORF">LCGC14_1907080</name>
</gene>
<protein>
    <submittedName>
        <fullName evidence="1">Uncharacterized protein</fullName>
    </submittedName>
</protein>
<proteinExistence type="predicted"/>
<dbReference type="EMBL" id="LAZR01020074">
    <property type="protein sequence ID" value="KKL90198.1"/>
    <property type="molecule type" value="Genomic_DNA"/>
</dbReference>
<name>A0A0F9FV89_9ZZZZ</name>
<dbReference type="AlphaFoldDB" id="A0A0F9FV89"/>
<organism evidence="1">
    <name type="scientific">marine sediment metagenome</name>
    <dbReference type="NCBI Taxonomy" id="412755"/>
    <lineage>
        <taxon>unclassified sequences</taxon>
        <taxon>metagenomes</taxon>
        <taxon>ecological metagenomes</taxon>
    </lineage>
</organism>
<sequence>MAPYLRINFWVLNGKNYRKEKKTVKITEEYLDKYIAHLKMVYSEWEAENAEWLDKTEKVIEKVVGELEDADSLQPYREVA</sequence>
<accession>A0A0F9FV89</accession>
<comment type="caution">
    <text evidence="1">The sequence shown here is derived from an EMBL/GenBank/DDBJ whole genome shotgun (WGS) entry which is preliminary data.</text>
</comment>
<evidence type="ECO:0000313" key="1">
    <source>
        <dbReference type="EMBL" id="KKL90198.1"/>
    </source>
</evidence>
<reference evidence="1" key="1">
    <citation type="journal article" date="2015" name="Nature">
        <title>Complex archaea that bridge the gap between prokaryotes and eukaryotes.</title>
        <authorList>
            <person name="Spang A."/>
            <person name="Saw J.H."/>
            <person name="Jorgensen S.L."/>
            <person name="Zaremba-Niedzwiedzka K."/>
            <person name="Martijn J."/>
            <person name="Lind A.E."/>
            <person name="van Eijk R."/>
            <person name="Schleper C."/>
            <person name="Guy L."/>
            <person name="Ettema T.J."/>
        </authorList>
    </citation>
    <scope>NUCLEOTIDE SEQUENCE</scope>
</reference>